<feature type="domain" description="Glycosyltransferase 2-like" evidence="1">
    <location>
        <begin position="18"/>
        <end position="140"/>
    </location>
</feature>
<dbReference type="InterPro" id="IPR001173">
    <property type="entry name" value="Glyco_trans_2-like"/>
</dbReference>
<dbReference type="InterPro" id="IPR029044">
    <property type="entry name" value="Nucleotide-diphossugar_trans"/>
</dbReference>
<dbReference type="AlphaFoldDB" id="A0A1D7UVV4"/>
<dbReference type="KEGG" id="laj:A0128_07640"/>
<dbReference type="OrthoDB" id="9771846at2"/>
<organism evidence="2 3">
    <name type="scientific">Leptospira tipperaryensis</name>
    <dbReference type="NCBI Taxonomy" id="2564040"/>
    <lineage>
        <taxon>Bacteria</taxon>
        <taxon>Pseudomonadati</taxon>
        <taxon>Spirochaetota</taxon>
        <taxon>Spirochaetia</taxon>
        <taxon>Leptospirales</taxon>
        <taxon>Leptospiraceae</taxon>
        <taxon>Leptospira</taxon>
    </lineage>
</organism>
<evidence type="ECO:0000313" key="3">
    <source>
        <dbReference type="Proteomes" id="UP000094197"/>
    </source>
</evidence>
<accession>A0A1D7UVV4</accession>
<evidence type="ECO:0000313" key="2">
    <source>
        <dbReference type="EMBL" id="AOP33726.1"/>
    </source>
</evidence>
<dbReference type="EMBL" id="CP015217">
    <property type="protein sequence ID" value="AOP33726.1"/>
    <property type="molecule type" value="Genomic_DNA"/>
</dbReference>
<reference evidence="2 3" key="1">
    <citation type="submission" date="2016-04" db="EMBL/GenBank/DDBJ databases">
        <title>Complete genome seqeunce of Leptospira alstonii serovar Room22.</title>
        <authorList>
            <person name="Nally J.E."/>
            <person name="Bayles D.O."/>
            <person name="Hurley D."/>
            <person name="Fanning S."/>
            <person name="McMahon B.J."/>
            <person name="Arent Z."/>
        </authorList>
    </citation>
    <scope>NUCLEOTIDE SEQUENCE [LARGE SCALE GENOMIC DNA]</scope>
    <source>
        <strain evidence="2 3">GWTS #1</strain>
    </source>
</reference>
<protein>
    <submittedName>
        <fullName evidence="2">Glycosyl transferase</fullName>
    </submittedName>
</protein>
<evidence type="ECO:0000259" key="1">
    <source>
        <dbReference type="Pfam" id="PF00535"/>
    </source>
</evidence>
<name>A0A1D7UVV4_9LEPT</name>
<dbReference type="GO" id="GO:0016740">
    <property type="term" value="F:transferase activity"/>
    <property type="evidence" value="ECO:0007669"/>
    <property type="project" value="UniProtKB-KW"/>
</dbReference>
<dbReference type="Gene3D" id="3.90.550.10">
    <property type="entry name" value="Spore Coat Polysaccharide Biosynthesis Protein SpsA, Chain A"/>
    <property type="match status" value="1"/>
</dbReference>
<keyword evidence="2" id="KW-0808">Transferase</keyword>
<sequence>MISGLTVSLVIYKPNLEVLKESLDSLLQSVLYQSQNGTERLEFVVDLIDNSPERSEGADKILEELQARKDLKKTKIDFRYFHFPENLGYGAANNRSILESKKKFHLVLNPDIKMIPETIELCVRYLKENPTCDAVVPSVLNWESFGKEADFNDLQFLVKSYPSVFVLFLRSFAPRFLKRIFHKRLDSYDLREKDWQLTQKSVPLVSGCFIFARTESLQKIRGFDESFFLYFEDFDLSMRLNRKDYFPEVRIYHKGGNSSKKGFLHIRLFAISAFRFFRKFGWKWI</sequence>
<proteinExistence type="predicted"/>
<dbReference type="Proteomes" id="UP000094197">
    <property type="component" value="Chromosome 1"/>
</dbReference>
<dbReference type="Pfam" id="PF00535">
    <property type="entry name" value="Glycos_transf_2"/>
    <property type="match status" value="1"/>
</dbReference>
<gene>
    <name evidence="2" type="ORF">A0128_07640</name>
</gene>
<dbReference type="RefSeq" id="WP_069606961.1">
    <property type="nucleotide sequence ID" value="NZ_CP015217.1"/>
</dbReference>
<keyword evidence="3" id="KW-1185">Reference proteome</keyword>
<dbReference type="SUPFAM" id="SSF53448">
    <property type="entry name" value="Nucleotide-diphospho-sugar transferases"/>
    <property type="match status" value="1"/>
</dbReference>
<dbReference type="PANTHER" id="PTHR43179:SF10">
    <property type="entry name" value="GLYCOSYL TRANSFERASE"/>
    <property type="match status" value="1"/>
</dbReference>
<dbReference type="PANTHER" id="PTHR43179">
    <property type="entry name" value="RHAMNOSYLTRANSFERASE WBBL"/>
    <property type="match status" value="1"/>
</dbReference>